<dbReference type="Gene3D" id="3.30.200.20">
    <property type="entry name" value="Phosphorylase Kinase, domain 1"/>
    <property type="match status" value="1"/>
</dbReference>
<organism evidence="11 12">
    <name type="scientific">Artemia franciscana</name>
    <name type="common">Brine shrimp</name>
    <name type="synonym">Artemia sanfranciscana</name>
    <dbReference type="NCBI Taxonomy" id="6661"/>
    <lineage>
        <taxon>Eukaryota</taxon>
        <taxon>Metazoa</taxon>
        <taxon>Ecdysozoa</taxon>
        <taxon>Arthropoda</taxon>
        <taxon>Crustacea</taxon>
        <taxon>Branchiopoda</taxon>
        <taxon>Anostraca</taxon>
        <taxon>Artemiidae</taxon>
        <taxon>Artemia</taxon>
    </lineage>
</organism>
<dbReference type="GO" id="GO:0004674">
    <property type="term" value="F:protein serine/threonine kinase activity"/>
    <property type="evidence" value="ECO:0007669"/>
    <property type="project" value="UniProtKB-KW"/>
</dbReference>
<dbReference type="SUPFAM" id="SSF56112">
    <property type="entry name" value="Protein kinase-like (PK-like)"/>
    <property type="match status" value="1"/>
</dbReference>
<sequence length="622" mass="69658">MLLGVTELIIDSYLVGNGGASLLMARETQLLETEIGVMAGGNEPTSPRRQCLLRSDGLARFHSQGNCTVRSSVPVSKLALDGVKNGVQSFNQTKTRSQLSLPLGSPCISSLMQLKKDLMIPRRSGRPCHRKSFILATSPTLPRCHSPLSQGSPLDSPRNMSPCHPFGLSGPRNRGEGRRWSVASLPSSGYGTTPGSSNVSSQYSSQERLHQLPNAPTPEEMRELRRHFSSNESDPSLLDDDGNRSPLLRPRSRSLSSPVRSPVVDNEIVSMNMMYKERFPKATHQMEEKLGSFIKEHSDSEYLDSEESLPAESVAIVRFVYRQFVELARDCLEKSEQGHITCSYFYDMTENLEKLLNEAKEKSPQAATFVSKFAKKLLLIISRPARLLECLEFDPEEFYRLLEHAEGEAKSLRGVTKDLPTYIVEQLGLNRDPLAELKEDISALEKGGQNEESFQQPTVSMMEKLPCEEDYEITKLISNGAYGAVYLVRHKESKQRFALKKINKVNLSLRNQREQVFAERDILCFTDNPFVVSLICAFETKKHLCMVMEYVEGGDCAALLKAMGPFPFDLARFYFAETVLAVEYLHSYGIVHRDLKPDNLLVTALGHIKLTDFGLSKMGLMS</sequence>
<dbReference type="InterPro" id="IPR011009">
    <property type="entry name" value="Kinase-like_dom_sf"/>
</dbReference>
<dbReference type="EC" id="2.7.11.1" evidence="1"/>
<evidence type="ECO:0000256" key="6">
    <source>
        <dbReference type="ARBA" id="ARBA00022840"/>
    </source>
</evidence>
<dbReference type="GO" id="GO:0000287">
    <property type="term" value="F:magnesium ion binding"/>
    <property type="evidence" value="ECO:0007669"/>
    <property type="project" value="InterPro"/>
</dbReference>
<dbReference type="GO" id="GO:0035556">
    <property type="term" value="P:intracellular signal transduction"/>
    <property type="evidence" value="ECO:0007669"/>
    <property type="project" value="TreeGrafter"/>
</dbReference>
<keyword evidence="6" id="KW-0067">ATP-binding</keyword>
<keyword evidence="5" id="KW-0418">Kinase</keyword>
<evidence type="ECO:0000256" key="5">
    <source>
        <dbReference type="ARBA" id="ARBA00022777"/>
    </source>
</evidence>
<evidence type="ECO:0000256" key="9">
    <source>
        <dbReference type="SAM" id="MobiDB-lite"/>
    </source>
</evidence>
<dbReference type="PROSITE" id="PS00108">
    <property type="entry name" value="PROTEIN_KINASE_ST"/>
    <property type="match status" value="1"/>
</dbReference>
<feature type="non-terminal residue" evidence="11">
    <location>
        <position position="1"/>
    </location>
</feature>
<dbReference type="InterPro" id="IPR000719">
    <property type="entry name" value="Prot_kinase_dom"/>
</dbReference>
<dbReference type="SUPFAM" id="SSF140482">
    <property type="entry name" value="MAST3 pre-PK domain-like"/>
    <property type="match status" value="1"/>
</dbReference>
<feature type="domain" description="Protein kinase" evidence="10">
    <location>
        <begin position="471"/>
        <end position="622"/>
    </location>
</feature>
<dbReference type="Pfam" id="PF08926">
    <property type="entry name" value="DUF1908"/>
    <property type="match status" value="1"/>
</dbReference>
<dbReference type="FunFam" id="3.30.200.20:FF:000012">
    <property type="entry name" value="microtubule-associated serine/threonine-protein kinase 2 isoform X1"/>
    <property type="match status" value="1"/>
</dbReference>
<evidence type="ECO:0000259" key="10">
    <source>
        <dbReference type="PROSITE" id="PS50011"/>
    </source>
</evidence>
<evidence type="ECO:0000313" key="12">
    <source>
        <dbReference type="Proteomes" id="UP001187531"/>
    </source>
</evidence>
<dbReference type="FunFam" id="1.20.1480.20:FF:000001">
    <property type="entry name" value="microtubule-associated serine/threonine-protein kinase 4 isoform X1"/>
    <property type="match status" value="1"/>
</dbReference>
<feature type="compositionally biased region" description="Low complexity" evidence="9">
    <location>
        <begin position="244"/>
        <end position="260"/>
    </location>
</feature>
<dbReference type="FunFam" id="1.10.510.10:FF:000294">
    <property type="entry name" value="Serine/threonine-protein kinase OXI1"/>
    <property type="match status" value="1"/>
</dbReference>
<feature type="region of interest" description="Disordered" evidence="9">
    <location>
        <begin position="139"/>
        <end position="260"/>
    </location>
</feature>
<dbReference type="Pfam" id="PF00069">
    <property type="entry name" value="Pkinase"/>
    <property type="match status" value="1"/>
</dbReference>
<dbReference type="Gene3D" id="1.10.510.10">
    <property type="entry name" value="Transferase(Phosphotransferase) domain 1"/>
    <property type="match status" value="1"/>
</dbReference>
<accession>A0AA88I5B0</accession>
<keyword evidence="12" id="KW-1185">Reference proteome</keyword>
<feature type="compositionally biased region" description="Low complexity" evidence="9">
    <location>
        <begin position="184"/>
        <end position="205"/>
    </location>
</feature>
<dbReference type="Gene3D" id="1.20.1480.20">
    <property type="entry name" value="MAST3 pre-PK domain-like"/>
    <property type="match status" value="1"/>
</dbReference>
<evidence type="ECO:0000256" key="8">
    <source>
        <dbReference type="ARBA" id="ARBA00048679"/>
    </source>
</evidence>
<evidence type="ECO:0000256" key="3">
    <source>
        <dbReference type="ARBA" id="ARBA00022679"/>
    </source>
</evidence>
<dbReference type="PROSITE" id="PS50011">
    <property type="entry name" value="PROTEIN_KINASE_DOM"/>
    <property type="match status" value="1"/>
</dbReference>
<proteinExistence type="predicted"/>
<evidence type="ECO:0000313" key="11">
    <source>
        <dbReference type="EMBL" id="KAK2724375.1"/>
    </source>
</evidence>
<gene>
    <name evidence="11" type="ORF">QYM36_001028</name>
</gene>
<evidence type="ECO:0000256" key="2">
    <source>
        <dbReference type="ARBA" id="ARBA00022527"/>
    </source>
</evidence>
<dbReference type="PANTHER" id="PTHR24356">
    <property type="entry name" value="SERINE/THREONINE-PROTEIN KINASE"/>
    <property type="match status" value="1"/>
</dbReference>
<dbReference type="AlphaFoldDB" id="A0AA88I5B0"/>
<dbReference type="InterPro" id="IPR023142">
    <property type="entry name" value="MAST_pre-PK_dom_sf"/>
</dbReference>
<dbReference type="InterPro" id="IPR050236">
    <property type="entry name" value="Ser_Thr_kinase_AGC"/>
</dbReference>
<dbReference type="EMBL" id="JAVRJZ010000003">
    <property type="protein sequence ID" value="KAK2724375.1"/>
    <property type="molecule type" value="Genomic_DNA"/>
</dbReference>
<dbReference type="GO" id="GO:0005524">
    <property type="term" value="F:ATP binding"/>
    <property type="evidence" value="ECO:0007669"/>
    <property type="project" value="UniProtKB-KW"/>
</dbReference>
<dbReference type="InterPro" id="IPR008271">
    <property type="entry name" value="Ser/Thr_kinase_AS"/>
</dbReference>
<evidence type="ECO:0000256" key="1">
    <source>
        <dbReference type="ARBA" id="ARBA00012513"/>
    </source>
</evidence>
<comment type="catalytic activity">
    <reaction evidence="8">
        <text>L-seryl-[protein] + ATP = O-phospho-L-seryl-[protein] + ADP + H(+)</text>
        <dbReference type="Rhea" id="RHEA:17989"/>
        <dbReference type="Rhea" id="RHEA-COMP:9863"/>
        <dbReference type="Rhea" id="RHEA-COMP:11604"/>
        <dbReference type="ChEBI" id="CHEBI:15378"/>
        <dbReference type="ChEBI" id="CHEBI:29999"/>
        <dbReference type="ChEBI" id="CHEBI:30616"/>
        <dbReference type="ChEBI" id="CHEBI:83421"/>
        <dbReference type="ChEBI" id="CHEBI:456216"/>
        <dbReference type="EC" id="2.7.11.1"/>
    </reaction>
</comment>
<keyword evidence="4" id="KW-0547">Nucleotide-binding</keyword>
<dbReference type="SMART" id="SM00220">
    <property type="entry name" value="S_TKc"/>
    <property type="match status" value="1"/>
</dbReference>
<dbReference type="Proteomes" id="UP001187531">
    <property type="component" value="Unassembled WGS sequence"/>
</dbReference>
<dbReference type="PANTHER" id="PTHR24356:SF414">
    <property type="entry name" value="NON-SPECIFIC SERINE_THREONINE PROTEIN KINASE"/>
    <property type="match status" value="1"/>
</dbReference>
<evidence type="ECO:0000256" key="7">
    <source>
        <dbReference type="ARBA" id="ARBA00047899"/>
    </source>
</evidence>
<reference evidence="11" key="1">
    <citation type="submission" date="2023-07" db="EMBL/GenBank/DDBJ databases">
        <title>Chromosome-level genome assembly of Artemia franciscana.</title>
        <authorList>
            <person name="Jo E."/>
        </authorList>
    </citation>
    <scope>NUCLEOTIDE SEQUENCE</scope>
    <source>
        <tissue evidence="11">Whole body</tissue>
    </source>
</reference>
<keyword evidence="2" id="KW-0723">Serine/threonine-protein kinase</keyword>
<evidence type="ECO:0000256" key="4">
    <source>
        <dbReference type="ARBA" id="ARBA00022741"/>
    </source>
</evidence>
<name>A0AA88I5B0_ARTSF</name>
<comment type="caution">
    <text evidence="11">The sequence shown here is derived from an EMBL/GenBank/DDBJ whole genome shotgun (WGS) entry which is preliminary data.</text>
</comment>
<dbReference type="InterPro" id="IPR015022">
    <property type="entry name" value="MAST_pre-PK_dom"/>
</dbReference>
<keyword evidence="3" id="KW-0808">Transferase</keyword>
<protein>
    <recommendedName>
        <fullName evidence="1">non-specific serine/threonine protein kinase</fullName>
        <ecNumber evidence="1">2.7.11.1</ecNumber>
    </recommendedName>
</protein>
<comment type="catalytic activity">
    <reaction evidence="7">
        <text>L-threonyl-[protein] + ATP = O-phospho-L-threonyl-[protein] + ADP + H(+)</text>
        <dbReference type="Rhea" id="RHEA:46608"/>
        <dbReference type="Rhea" id="RHEA-COMP:11060"/>
        <dbReference type="Rhea" id="RHEA-COMP:11605"/>
        <dbReference type="ChEBI" id="CHEBI:15378"/>
        <dbReference type="ChEBI" id="CHEBI:30013"/>
        <dbReference type="ChEBI" id="CHEBI:30616"/>
        <dbReference type="ChEBI" id="CHEBI:61977"/>
        <dbReference type="ChEBI" id="CHEBI:456216"/>
        <dbReference type="EC" id="2.7.11.1"/>
    </reaction>
</comment>